<keyword evidence="3 6" id="KW-0349">Heme</keyword>
<comment type="cofactor">
    <cofactor evidence="1">
        <name>heme</name>
        <dbReference type="ChEBI" id="CHEBI:30413"/>
    </cofactor>
</comment>
<dbReference type="PANTHER" id="PTHR24305">
    <property type="entry name" value="CYTOCHROME P450"/>
    <property type="match status" value="1"/>
</dbReference>
<dbReference type="InterPro" id="IPR050121">
    <property type="entry name" value="Cytochrome_P450_monoxygenase"/>
</dbReference>
<keyword evidence="5 6" id="KW-0408">Iron</keyword>
<evidence type="ECO:0000313" key="9">
    <source>
        <dbReference type="Proteomes" id="UP000094444"/>
    </source>
</evidence>
<evidence type="ECO:0000256" key="6">
    <source>
        <dbReference type="RuleBase" id="RU000461"/>
    </source>
</evidence>
<organism evidence="8 9">
    <name type="scientific">Diaporthe helianthi</name>
    <dbReference type="NCBI Taxonomy" id="158607"/>
    <lineage>
        <taxon>Eukaryota</taxon>
        <taxon>Fungi</taxon>
        <taxon>Dikarya</taxon>
        <taxon>Ascomycota</taxon>
        <taxon>Pezizomycotina</taxon>
        <taxon>Sordariomycetes</taxon>
        <taxon>Sordariomycetidae</taxon>
        <taxon>Diaporthales</taxon>
        <taxon>Diaporthaceae</taxon>
        <taxon>Diaporthe</taxon>
    </lineage>
</organism>
<evidence type="ECO:0000256" key="3">
    <source>
        <dbReference type="ARBA" id="ARBA00022617"/>
    </source>
</evidence>
<keyword evidence="9" id="KW-1185">Reference proteome</keyword>
<dbReference type="GO" id="GO:0020037">
    <property type="term" value="F:heme binding"/>
    <property type="evidence" value="ECO:0007669"/>
    <property type="project" value="InterPro"/>
</dbReference>
<name>A0A2P5HQZ8_DIAHE</name>
<dbReference type="GO" id="GO:0016705">
    <property type="term" value="F:oxidoreductase activity, acting on paired donors, with incorporation or reduction of molecular oxygen"/>
    <property type="evidence" value="ECO:0007669"/>
    <property type="project" value="InterPro"/>
</dbReference>
<dbReference type="InterPro" id="IPR017972">
    <property type="entry name" value="Cyt_P450_CS"/>
</dbReference>
<dbReference type="PROSITE" id="PS00086">
    <property type="entry name" value="CYTOCHROME_P450"/>
    <property type="match status" value="1"/>
</dbReference>
<dbReference type="EMBL" id="MAVT02000957">
    <property type="protein sequence ID" value="POS72645.1"/>
    <property type="molecule type" value="Genomic_DNA"/>
</dbReference>
<dbReference type="Proteomes" id="UP000094444">
    <property type="component" value="Unassembled WGS sequence"/>
</dbReference>
<dbReference type="Gene3D" id="1.10.630.10">
    <property type="entry name" value="Cytochrome P450"/>
    <property type="match status" value="2"/>
</dbReference>
<protein>
    <submittedName>
        <fullName evidence="8">Cytochrome P450</fullName>
    </submittedName>
</protein>
<sequence>MITFINALGLLVGAYVVFLICSAIYSLYFHALAQFPGPALWAVSRIPWAYHTIKGDLWQVLHNFHEQYGPTVRIAPDELTTISPAAWKDVYTSKPLLAKDPHSQTQPLNGAHSLFTAEGDTHRRIRAAVSNTFSEKALRAQAPIIENFARQLVARVQRESSHHEMEGIQKVDLTKLYGYAAFDTITDLSLGEPLCPGLEDLNEHGWVQGYFFHAKFSAIRIALSRFSPMDKFLGIFLLGVTRKARERNWRIISAAFNRRMTPTTSAEVDPQRVDLLTPLVDHVDESGQKGVTKAESFTNGLAFVIAGTQLNTNVVSTATYLLLQHRTAWQRLSEEMVIGINVQNIQNATSLWVEPRKFHPERFLDASSAHYDTRFDADVKEAFAPFSVGPRNCIGYK</sequence>
<dbReference type="SUPFAM" id="SSF48264">
    <property type="entry name" value="Cytochrome P450"/>
    <property type="match status" value="1"/>
</dbReference>
<keyword evidence="6" id="KW-0560">Oxidoreductase</keyword>
<keyword evidence="7" id="KW-0472">Membrane</keyword>
<keyword evidence="7" id="KW-1133">Transmembrane helix</keyword>
<dbReference type="AlphaFoldDB" id="A0A2P5HQZ8"/>
<evidence type="ECO:0000256" key="7">
    <source>
        <dbReference type="SAM" id="Phobius"/>
    </source>
</evidence>
<gene>
    <name evidence="8" type="ORF">DHEL01_v208962</name>
</gene>
<comment type="similarity">
    <text evidence="2 6">Belongs to the cytochrome P450 family.</text>
</comment>
<dbReference type="OrthoDB" id="1470350at2759"/>
<evidence type="ECO:0000256" key="1">
    <source>
        <dbReference type="ARBA" id="ARBA00001971"/>
    </source>
</evidence>
<evidence type="ECO:0000256" key="2">
    <source>
        <dbReference type="ARBA" id="ARBA00010617"/>
    </source>
</evidence>
<reference evidence="8" key="1">
    <citation type="submission" date="2017-09" db="EMBL/GenBank/DDBJ databases">
        <title>Polyketide synthases of a Diaporthe helianthi virulent isolate.</title>
        <authorList>
            <person name="Baroncelli R."/>
        </authorList>
    </citation>
    <scope>NUCLEOTIDE SEQUENCE [LARGE SCALE GENOMIC DNA]</scope>
    <source>
        <strain evidence="8">7/96</strain>
    </source>
</reference>
<keyword evidence="6" id="KW-0503">Monooxygenase</keyword>
<comment type="caution">
    <text evidence="8">The sequence shown here is derived from an EMBL/GenBank/DDBJ whole genome shotgun (WGS) entry which is preliminary data.</text>
</comment>
<dbReference type="GO" id="GO:0005506">
    <property type="term" value="F:iron ion binding"/>
    <property type="evidence" value="ECO:0007669"/>
    <property type="project" value="InterPro"/>
</dbReference>
<dbReference type="GO" id="GO:0004497">
    <property type="term" value="F:monooxygenase activity"/>
    <property type="evidence" value="ECO:0007669"/>
    <property type="project" value="UniProtKB-KW"/>
</dbReference>
<keyword evidence="7" id="KW-0812">Transmembrane</keyword>
<dbReference type="InterPro" id="IPR036396">
    <property type="entry name" value="Cyt_P450_sf"/>
</dbReference>
<dbReference type="InParanoid" id="A0A2P5HQZ8"/>
<evidence type="ECO:0000256" key="4">
    <source>
        <dbReference type="ARBA" id="ARBA00022723"/>
    </source>
</evidence>
<accession>A0A2P5HQZ8</accession>
<feature type="transmembrane region" description="Helical" evidence="7">
    <location>
        <begin position="7"/>
        <end position="28"/>
    </location>
</feature>
<evidence type="ECO:0000256" key="5">
    <source>
        <dbReference type="ARBA" id="ARBA00023004"/>
    </source>
</evidence>
<dbReference type="PANTHER" id="PTHR24305:SF210">
    <property type="entry name" value="CYTOCHROME P450 MONOOXYGENASE ASQL-RELATED"/>
    <property type="match status" value="1"/>
</dbReference>
<keyword evidence="4 6" id="KW-0479">Metal-binding</keyword>
<proteinExistence type="inferred from homology"/>
<dbReference type="InterPro" id="IPR001128">
    <property type="entry name" value="Cyt_P450"/>
</dbReference>
<dbReference type="STRING" id="158607.A0A2P5HQZ8"/>
<dbReference type="Pfam" id="PF00067">
    <property type="entry name" value="p450"/>
    <property type="match status" value="2"/>
</dbReference>
<evidence type="ECO:0000313" key="8">
    <source>
        <dbReference type="EMBL" id="POS72645.1"/>
    </source>
</evidence>